<name>A0AAW1M1V8_POPJA</name>
<dbReference type="AlphaFoldDB" id="A0AAW1M1V8"/>
<dbReference type="Proteomes" id="UP001458880">
    <property type="component" value="Unassembled WGS sequence"/>
</dbReference>
<feature type="compositionally biased region" description="Basic and acidic residues" evidence="1">
    <location>
        <begin position="87"/>
        <end position="99"/>
    </location>
</feature>
<evidence type="ECO:0000313" key="2">
    <source>
        <dbReference type="EMBL" id="KAK9739700.1"/>
    </source>
</evidence>
<comment type="caution">
    <text evidence="2">The sequence shown here is derived from an EMBL/GenBank/DDBJ whole genome shotgun (WGS) entry which is preliminary data.</text>
</comment>
<accession>A0AAW1M1V8</accession>
<reference evidence="2 3" key="1">
    <citation type="journal article" date="2024" name="BMC Genomics">
        <title>De novo assembly and annotation of Popillia japonica's genome with initial clues to its potential as an invasive pest.</title>
        <authorList>
            <person name="Cucini C."/>
            <person name="Boschi S."/>
            <person name="Funari R."/>
            <person name="Cardaioli E."/>
            <person name="Iannotti N."/>
            <person name="Marturano G."/>
            <person name="Paoli F."/>
            <person name="Bruttini M."/>
            <person name="Carapelli A."/>
            <person name="Frati F."/>
            <person name="Nardi F."/>
        </authorList>
    </citation>
    <scope>NUCLEOTIDE SEQUENCE [LARGE SCALE GENOMIC DNA]</scope>
    <source>
        <strain evidence="2">DMR45628</strain>
    </source>
</reference>
<evidence type="ECO:0000313" key="3">
    <source>
        <dbReference type="Proteomes" id="UP001458880"/>
    </source>
</evidence>
<gene>
    <name evidence="2" type="ORF">QE152_g8708</name>
</gene>
<proteinExistence type="predicted"/>
<feature type="region of interest" description="Disordered" evidence="1">
    <location>
        <begin position="1"/>
        <end position="33"/>
    </location>
</feature>
<protein>
    <submittedName>
        <fullName evidence="2">Uncharacterized protein</fullName>
    </submittedName>
</protein>
<evidence type="ECO:0000256" key="1">
    <source>
        <dbReference type="SAM" id="MobiDB-lite"/>
    </source>
</evidence>
<feature type="compositionally biased region" description="Basic and acidic residues" evidence="1">
    <location>
        <begin position="66"/>
        <end position="75"/>
    </location>
</feature>
<feature type="region of interest" description="Disordered" evidence="1">
    <location>
        <begin position="61"/>
        <end position="99"/>
    </location>
</feature>
<organism evidence="2 3">
    <name type="scientific">Popillia japonica</name>
    <name type="common">Japanese beetle</name>
    <dbReference type="NCBI Taxonomy" id="7064"/>
    <lineage>
        <taxon>Eukaryota</taxon>
        <taxon>Metazoa</taxon>
        <taxon>Ecdysozoa</taxon>
        <taxon>Arthropoda</taxon>
        <taxon>Hexapoda</taxon>
        <taxon>Insecta</taxon>
        <taxon>Pterygota</taxon>
        <taxon>Neoptera</taxon>
        <taxon>Endopterygota</taxon>
        <taxon>Coleoptera</taxon>
        <taxon>Polyphaga</taxon>
        <taxon>Scarabaeiformia</taxon>
        <taxon>Scarabaeidae</taxon>
        <taxon>Rutelinae</taxon>
        <taxon>Popillia</taxon>
    </lineage>
</organism>
<keyword evidence="3" id="KW-1185">Reference proteome</keyword>
<sequence length="99" mass="11558">MIEGRRQVIASATLNERPRSRQAHSRKTTQSCRSRHYYTAPTFAVWLLQIPRNLYYQHTGTVRSSPNERRDHSDIPKTMTAPIPIPAEHRERFSSTRTP</sequence>
<dbReference type="EMBL" id="JASPKY010000071">
    <property type="protein sequence ID" value="KAK9739700.1"/>
    <property type="molecule type" value="Genomic_DNA"/>
</dbReference>